<dbReference type="PANTHER" id="PTHR31942:SF122">
    <property type="entry name" value="MLO-LIKE PROTEIN"/>
    <property type="match status" value="1"/>
</dbReference>
<evidence type="ECO:0000256" key="4">
    <source>
        <dbReference type="ARBA" id="ARBA00022821"/>
    </source>
</evidence>
<evidence type="ECO:0000256" key="3">
    <source>
        <dbReference type="ARBA" id="ARBA00022692"/>
    </source>
</evidence>
<dbReference type="PANTHER" id="PTHR31942">
    <property type="entry name" value="MLO-LIKE PROTEIN 1"/>
    <property type="match status" value="1"/>
</dbReference>
<proteinExistence type="inferred from homology"/>
<protein>
    <submittedName>
        <fullName evidence="9">Uncharacterized protein</fullName>
    </submittedName>
</protein>
<keyword evidence="3 8" id="KW-0812">Transmembrane</keyword>
<keyword evidence="7" id="KW-0568">Pathogenesis-related protein</keyword>
<comment type="similarity">
    <text evidence="2">Belongs to the MLO family.</text>
</comment>
<organism evidence="9">
    <name type="scientific">Arundo donax</name>
    <name type="common">Giant reed</name>
    <name type="synonym">Donax arundinaceus</name>
    <dbReference type="NCBI Taxonomy" id="35708"/>
    <lineage>
        <taxon>Eukaryota</taxon>
        <taxon>Viridiplantae</taxon>
        <taxon>Streptophyta</taxon>
        <taxon>Embryophyta</taxon>
        <taxon>Tracheophyta</taxon>
        <taxon>Spermatophyta</taxon>
        <taxon>Magnoliopsida</taxon>
        <taxon>Liliopsida</taxon>
        <taxon>Poales</taxon>
        <taxon>Poaceae</taxon>
        <taxon>PACMAD clade</taxon>
        <taxon>Arundinoideae</taxon>
        <taxon>Arundineae</taxon>
        <taxon>Arundo</taxon>
    </lineage>
</organism>
<dbReference type="GO" id="GO:0006952">
    <property type="term" value="P:defense response"/>
    <property type="evidence" value="ECO:0007669"/>
    <property type="project" value="UniProtKB-KW"/>
</dbReference>
<feature type="transmembrane region" description="Helical" evidence="8">
    <location>
        <begin position="84"/>
        <end position="105"/>
    </location>
</feature>
<comment type="subcellular location">
    <subcellularLocation>
        <location evidence="1">Membrane</location>
        <topology evidence="1">Multi-pass membrane protein</topology>
    </subcellularLocation>
</comment>
<dbReference type="InterPro" id="IPR004326">
    <property type="entry name" value="Mlo"/>
</dbReference>
<evidence type="ECO:0000256" key="5">
    <source>
        <dbReference type="ARBA" id="ARBA00022989"/>
    </source>
</evidence>
<evidence type="ECO:0000313" key="9">
    <source>
        <dbReference type="EMBL" id="JAD28805.1"/>
    </source>
</evidence>
<evidence type="ECO:0000256" key="1">
    <source>
        <dbReference type="ARBA" id="ARBA00004141"/>
    </source>
</evidence>
<dbReference type="EMBL" id="GBRH01269090">
    <property type="protein sequence ID" value="JAD28805.1"/>
    <property type="molecule type" value="Transcribed_RNA"/>
</dbReference>
<reference evidence="9" key="1">
    <citation type="submission" date="2014-09" db="EMBL/GenBank/DDBJ databases">
        <authorList>
            <person name="Magalhaes I.L.F."/>
            <person name="Oliveira U."/>
            <person name="Santos F.R."/>
            <person name="Vidigal T.H.D.A."/>
            <person name="Brescovit A.D."/>
            <person name="Santos A.J."/>
        </authorList>
    </citation>
    <scope>NUCLEOTIDE SEQUENCE</scope>
    <source>
        <tissue evidence="9">Shoot tissue taken approximately 20 cm above the soil surface</tissue>
    </source>
</reference>
<reference evidence="9" key="2">
    <citation type="journal article" date="2015" name="Data Brief">
        <title>Shoot transcriptome of the giant reed, Arundo donax.</title>
        <authorList>
            <person name="Barrero R.A."/>
            <person name="Guerrero F.D."/>
            <person name="Moolhuijzen P."/>
            <person name="Goolsby J.A."/>
            <person name="Tidwell J."/>
            <person name="Bellgard S.E."/>
            <person name="Bellgard M.I."/>
        </authorList>
    </citation>
    <scope>NUCLEOTIDE SEQUENCE</scope>
    <source>
        <tissue evidence="9">Shoot tissue taken approximately 20 cm above the soil surface</tissue>
    </source>
</reference>
<accession>A0A0A8YWD5</accession>
<evidence type="ECO:0000256" key="7">
    <source>
        <dbReference type="ARBA" id="ARBA00023265"/>
    </source>
</evidence>
<dbReference type="AlphaFoldDB" id="A0A0A8YWD5"/>
<name>A0A0A8YWD5_ARUDO</name>
<sequence length="106" mass="12922">MIKHVQEFKFIQAHFKGHEKRWTFFGWLRSFFKQFYKSVTEEDYTTLRLGFIMKHCSGHPKFNFYNFMNRALEADFKKVVGISWYLWALLMVFLLLNVHAATCLWK</sequence>
<dbReference type="Pfam" id="PF03094">
    <property type="entry name" value="Mlo"/>
    <property type="match status" value="1"/>
</dbReference>
<keyword evidence="6 8" id="KW-0472">Membrane</keyword>
<keyword evidence="5 8" id="KW-1133">Transmembrane helix</keyword>
<evidence type="ECO:0000256" key="8">
    <source>
        <dbReference type="SAM" id="Phobius"/>
    </source>
</evidence>
<evidence type="ECO:0000256" key="2">
    <source>
        <dbReference type="ARBA" id="ARBA00006574"/>
    </source>
</evidence>
<dbReference type="GO" id="GO:0016020">
    <property type="term" value="C:membrane"/>
    <property type="evidence" value="ECO:0007669"/>
    <property type="project" value="UniProtKB-SubCell"/>
</dbReference>
<keyword evidence="4" id="KW-0611">Plant defense</keyword>
<evidence type="ECO:0000256" key="6">
    <source>
        <dbReference type="ARBA" id="ARBA00023136"/>
    </source>
</evidence>